<feature type="transmembrane region" description="Helical" evidence="6">
    <location>
        <begin position="212"/>
        <end position="233"/>
    </location>
</feature>
<gene>
    <name evidence="7" type="ORF">SDC9_57029</name>
</gene>
<evidence type="ECO:0000313" key="7">
    <source>
        <dbReference type="EMBL" id="MPM10695.1"/>
    </source>
</evidence>
<reference evidence="7" key="1">
    <citation type="submission" date="2019-08" db="EMBL/GenBank/DDBJ databases">
        <authorList>
            <person name="Kucharzyk K."/>
            <person name="Murdoch R.W."/>
            <person name="Higgins S."/>
            <person name="Loffler F."/>
        </authorList>
    </citation>
    <scope>NUCLEOTIDE SEQUENCE</scope>
</reference>
<evidence type="ECO:0000256" key="4">
    <source>
        <dbReference type="ARBA" id="ARBA00023136"/>
    </source>
</evidence>
<dbReference type="AlphaFoldDB" id="A0A644X3H5"/>
<evidence type="ECO:0008006" key="8">
    <source>
        <dbReference type="Google" id="ProtNLM"/>
    </source>
</evidence>
<feature type="region of interest" description="Disordered" evidence="5">
    <location>
        <begin position="275"/>
        <end position="297"/>
    </location>
</feature>
<dbReference type="InterPro" id="IPR051598">
    <property type="entry name" value="TSUP/Inactive_protease-like"/>
</dbReference>
<dbReference type="EMBL" id="VSSQ01001729">
    <property type="protein sequence ID" value="MPM10695.1"/>
    <property type="molecule type" value="Genomic_DNA"/>
</dbReference>
<accession>A0A644X3H5</accession>
<evidence type="ECO:0000256" key="5">
    <source>
        <dbReference type="SAM" id="MobiDB-lite"/>
    </source>
</evidence>
<organism evidence="7">
    <name type="scientific">bioreactor metagenome</name>
    <dbReference type="NCBI Taxonomy" id="1076179"/>
    <lineage>
        <taxon>unclassified sequences</taxon>
        <taxon>metagenomes</taxon>
        <taxon>ecological metagenomes</taxon>
    </lineage>
</organism>
<keyword evidence="3 6" id="KW-1133">Transmembrane helix</keyword>
<evidence type="ECO:0000256" key="1">
    <source>
        <dbReference type="ARBA" id="ARBA00004141"/>
    </source>
</evidence>
<feature type="transmembrane region" description="Helical" evidence="6">
    <location>
        <begin position="6"/>
        <end position="39"/>
    </location>
</feature>
<name>A0A644X3H5_9ZZZZ</name>
<evidence type="ECO:0000256" key="6">
    <source>
        <dbReference type="SAM" id="Phobius"/>
    </source>
</evidence>
<comment type="subcellular location">
    <subcellularLocation>
        <location evidence="1">Membrane</location>
        <topology evidence="1">Multi-pass membrane protein</topology>
    </subcellularLocation>
</comment>
<dbReference type="Pfam" id="PF01925">
    <property type="entry name" value="TauE"/>
    <property type="match status" value="1"/>
</dbReference>
<dbReference type="PANTHER" id="PTHR43701:SF2">
    <property type="entry name" value="MEMBRANE TRANSPORTER PROTEIN YJNA-RELATED"/>
    <property type="match status" value="1"/>
</dbReference>
<feature type="transmembrane region" description="Helical" evidence="6">
    <location>
        <begin position="145"/>
        <end position="178"/>
    </location>
</feature>
<dbReference type="PANTHER" id="PTHR43701">
    <property type="entry name" value="MEMBRANE TRANSPORTER PROTEIN MJ0441-RELATED"/>
    <property type="match status" value="1"/>
</dbReference>
<sequence>MNPVFYLLAVIAGIITGGLTSMIGASGVMIIVPVLTMLFHVGAHTAIGTSLFVDVIASAVVSYTYFRNGNVELKSGIWIAVSSIAGAQLGSLLASQIQEGSLSALFGVILVLSGIMMFIKAYRKKQDDQEQQNRKIRFAKGWQQIVSSIVIGVGIGIISGMFGAGGGGMILLTLIAVLSYPMHKAIGTSTLIMAMTAFSSTIGYAYRGNLNLPLGCVLSVGAVIGGVIGGRYANKVNEKTLQKVVYSKYGGDIDGEGVAISYYNQSPIRQRWSSLGTKAGRKNEDAVFGSRNNKRSS</sequence>
<keyword evidence="4 6" id="KW-0472">Membrane</keyword>
<feature type="transmembrane region" description="Helical" evidence="6">
    <location>
        <begin position="46"/>
        <end position="65"/>
    </location>
</feature>
<dbReference type="GO" id="GO:0016020">
    <property type="term" value="C:membrane"/>
    <property type="evidence" value="ECO:0007669"/>
    <property type="project" value="UniProtKB-SubCell"/>
</dbReference>
<proteinExistence type="predicted"/>
<dbReference type="InterPro" id="IPR002781">
    <property type="entry name" value="TM_pro_TauE-like"/>
</dbReference>
<feature type="transmembrane region" description="Helical" evidence="6">
    <location>
        <begin position="102"/>
        <end position="122"/>
    </location>
</feature>
<evidence type="ECO:0000256" key="2">
    <source>
        <dbReference type="ARBA" id="ARBA00022692"/>
    </source>
</evidence>
<keyword evidence="2 6" id="KW-0812">Transmembrane</keyword>
<protein>
    <recommendedName>
        <fullName evidence="8">Membrane transporter protein YfcA</fullName>
    </recommendedName>
</protein>
<feature type="transmembrane region" description="Helical" evidence="6">
    <location>
        <begin position="185"/>
        <end position="206"/>
    </location>
</feature>
<comment type="caution">
    <text evidence="7">The sequence shown here is derived from an EMBL/GenBank/DDBJ whole genome shotgun (WGS) entry which is preliminary data.</text>
</comment>
<evidence type="ECO:0000256" key="3">
    <source>
        <dbReference type="ARBA" id="ARBA00022989"/>
    </source>
</evidence>
<feature type="transmembrane region" description="Helical" evidence="6">
    <location>
        <begin position="77"/>
        <end position="95"/>
    </location>
</feature>